<dbReference type="Proteomes" id="UP000030758">
    <property type="component" value="Unassembled WGS sequence"/>
</dbReference>
<organism evidence="2">
    <name type="scientific">Trichuris suis</name>
    <name type="common">pig whipworm</name>
    <dbReference type="NCBI Taxonomy" id="68888"/>
    <lineage>
        <taxon>Eukaryota</taxon>
        <taxon>Metazoa</taxon>
        <taxon>Ecdysozoa</taxon>
        <taxon>Nematoda</taxon>
        <taxon>Enoplea</taxon>
        <taxon>Dorylaimia</taxon>
        <taxon>Trichinellida</taxon>
        <taxon>Trichuridae</taxon>
        <taxon>Trichuris</taxon>
    </lineage>
</organism>
<reference evidence="2" key="1">
    <citation type="journal article" date="2014" name="Nat. Genet.">
        <title>Genome and transcriptome of the porcine whipworm Trichuris suis.</title>
        <authorList>
            <person name="Jex A.R."/>
            <person name="Nejsum P."/>
            <person name="Schwarz E.M."/>
            <person name="Hu L."/>
            <person name="Young N.D."/>
            <person name="Hall R.S."/>
            <person name="Korhonen P.K."/>
            <person name="Liao S."/>
            <person name="Thamsborg S."/>
            <person name="Xia J."/>
            <person name="Xu P."/>
            <person name="Wang S."/>
            <person name="Scheerlinck J.P."/>
            <person name="Hofmann A."/>
            <person name="Sternberg P.W."/>
            <person name="Wang J."/>
            <person name="Gasser R.B."/>
        </authorList>
    </citation>
    <scope>NUCLEOTIDE SEQUENCE [LARGE SCALE GENOMIC DNA]</scope>
    <source>
        <strain evidence="2">DCEP-RM93F</strain>
    </source>
</reference>
<dbReference type="AlphaFoldDB" id="A0A085NEB2"/>
<name>A0A085NEB2_9BILA</name>
<gene>
    <name evidence="2" type="ORF">M514_07541</name>
</gene>
<accession>A0A085NEB2</accession>
<evidence type="ECO:0000313" key="2">
    <source>
        <dbReference type="EMBL" id="KFD67808.1"/>
    </source>
</evidence>
<proteinExistence type="predicted"/>
<sequence length="138" mass="15443">MARMATLRATKGAEAKQQQWLIQPFPFRVAVRANLPNRRYFNGLPIKFPLRTGGGTASESGNNEKSKFGPASTTSSTASIRYKFNKAFLTRLHTTISIIVACWPNDNDKALPEGTTREFFNGTLRKGMTKENKLNLFD</sequence>
<feature type="region of interest" description="Disordered" evidence="1">
    <location>
        <begin position="52"/>
        <end position="74"/>
    </location>
</feature>
<dbReference type="EMBL" id="KL367511">
    <property type="protein sequence ID" value="KFD67808.1"/>
    <property type="molecule type" value="Genomic_DNA"/>
</dbReference>
<protein>
    <submittedName>
        <fullName evidence="2">Uncharacterized protein</fullName>
    </submittedName>
</protein>
<evidence type="ECO:0000256" key="1">
    <source>
        <dbReference type="SAM" id="MobiDB-lite"/>
    </source>
</evidence>